<protein>
    <submittedName>
        <fullName evidence="1">Uncharacterized protein</fullName>
    </submittedName>
</protein>
<evidence type="ECO:0000313" key="2">
    <source>
        <dbReference type="Proteomes" id="UP000494183"/>
    </source>
</evidence>
<sequence length="79" mass="8592">MTNDLDRLTENVCVLAQPVTALPSVQPPTAVNSLLSAQEPRPKQATAPVAMKAPISSAAKLKLVGYLYVRYCLVRERAR</sequence>
<name>A0A6S7EUM5_9BURK</name>
<accession>A0A6S7EUM5</accession>
<evidence type="ECO:0000313" key="1">
    <source>
        <dbReference type="EMBL" id="CAB3928975.1"/>
    </source>
</evidence>
<reference evidence="1 2" key="1">
    <citation type="submission" date="2020-04" db="EMBL/GenBank/DDBJ databases">
        <authorList>
            <person name="De Canck E."/>
        </authorList>
    </citation>
    <scope>NUCLEOTIDE SEQUENCE [LARGE SCALE GENOMIC DNA]</scope>
    <source>
        <strain evidence="1 2">LMG 6000</strain>
    </source>
</reference>
<dbReference type="Proteomes" id="UP000494183">
    <property type="component" value="Unassembled WGS sequence"/>
</dbReference>
<organism evidence="1 2">
    <name type="scientific">Achromobacter insolitus</name>
    <dbReference type="NCBI Taxonomy" id="217204"/>
    <lineage>
        <taxon>Bacteria</taxon>
        <taxon>Pseudomonadati</taxon>
        <taxon>Pseudomonadota</taxon>
        <taxon>Betaproteobacteria</taxon>
        <taxon>Burkholderiales</taxon>
        <taxon>Alcaligenaceae</taxon>
        <taxon>Achromobacter</taxon>
    </lineage>
</organism>
<keyword evidence="2" id="KW-1185">Reference proteome</keyword>
<dbReference type="EMBL" id="CADILH010000001">
    <property type="protein sequence ID" value="CAB3928975.1"/>
    <property type="molecule type" value="Genomic_DNA"/>
</dbReference>
<gene>
    <name evidence="1" type="ORF">LMG6000_00027</name>
</gene>
<dbReference type="AlphaFoldDB" id="A0A6S7EUM5"/>
<proteinExistence type="predicted"/>